<dbReference type="Proteomes" id="UP000185151">
    <property type="component" value="Unassembled WGS sequence"/>
</dbReference>
<dbReference type="AlphaFoldDB" id="A0A1N6KPC9"/>
<proteinExistence type="predicted"/>
<accession>A0A1N6KPC9</accession>
<sequence length="78" mass="8512">MSTSNEALPHNVGHLIERSGDALPAYLSVKVGRDYGSPYGGWVTEKDRATVYDTAEEAQRIIDGPLTHVAPFCRVVPK</sequence>
<keyword evidence="2" id="KW-1185">Reference proteome</keyword>
<reference evidence="1 2" key="1">
    <citation type="submission" date="2016-11" db="EMBL/GenBank/DDBJ databases">
        <authorList>
            <person name="Jaros S."/>
            <person name="Januszkiewicz K."/>
            <person name="Wedrychowicz H."/>
        </authorList>
    </citation>
    <scope>NUCLEOTIDE SEQUENCE [LARGE SCALE GENOMIC DNA]</scope>
    <source>
        <strain evidence="1 2">GAS95</strain>
    </source>
</reference>
<gene>
    <name evidence="1" type="ORF">SAMN05444165_4125</name>
</gene>
<evidence type="ECO:0000313" key="1">
    <source>
        <dbReference type="EMBL" id="SIO58385.1"/>
    </source>
</evidence>
<name>A0A1N6KPC9_9BURK</name>
<dbReference type="RefSeq" id="WP_074298676.1">
    <property type="nucleotide sequence ID" value="NZ_FSRU01000002.1"/>
</dbReference>
<organism evidence="1 2">
    <name type="scientific">Paraburkholderia phenazinium</name>
    <dbReference type="NCBI Taxonomy" id="60549"/>
    <lineage>
        <taxon>Bacteria</taxon>
        <taxon>Pseudomonadati</taxon>
        <taxon>Pseudomonadota</taxon>
        <taxon>Betaproteobacteria</taxon>
        <taxon>Burkholderiales</taxon>
        <taxon>Burkholderiaceae</taxon>
        <taxon>Paraburkholderia</taxon>
    </lineage>
</organism>
<dbReference type="EMBL" id="FSRU01000002">
    <property type="protein sequence ID" value="SIO58385.1"/>
    <property type="molecule type" value="Genomic_DNA"/>
</dbReference>
<evidence type="ECO:0000313" key="2">
    <source>
        <dbReference type="Proteomes" id="UP000185151"/>
    </source>
</evidence>
<protein>
    <submittedName>
        <fullName evidence="1">Uncharacterized protein</fullName>
    </submittedName>
</protein>
<dbReference type="OrthoDB" id="9972982at2"/>